<protein>
    <submittedName>
        <fullName evidence="2">Uncharacterized protein</fullName>
    </submittedName>
</protein>
<feature type="region of interest" description="Disordered" evidence="1">
    <location>
        <begin position="54"/>
        <end position="100"/>
    </location>
</feature>
<reference evidence="2 3" key="1">
    <citation type="submission" date="2017-11" db="EMBL/GenBank/DDBJ databases">
        <title>De novo assembly and phasing of dikaryotic genomes from two isolates of Puccinia coronata f. sp. avenae, the causal agent of oat crown rust.</title>
        <authorList>
            <person name="Miller M.E."/>
            <person name="Zhang Y."/>
            <person name="Omidvar V."/>
            <person name="Sperschneider J."/>
            <person name="Schwessinger B."/>
            <person name="Raley C."/>
            <person name="Palmer J.M."/>
            <person name="Garnica D."/>
            <person name="Upadhyaya N."/>
            <person name="Rathjen J."/>
            <person name="Taylor J.M."/>
            <person name="Park R.F."/>
            <person name="Dodds P.N."/>
            <person name="Hirsch C.D."/>
            <person name="Kianian S.F."/>
            <person name="Figueroa M."/>
        </authorList>
    </citation>
    <scope>NUCLEOTIDE SEQUENCE [LARGE SCALE GENOMIC DNA]</scope>
    <source>
        <strain evidence="2">12SD80</strain>
    </source>
</reference>
<dbReference type="EMBL" id="PGCI01000290">
    <property type="protein sequence ID" value="PLW30664.1"/>
    <property type="molecule type" value="Genomic_DNA"/>
</dbReference>
<feature type="compositionally biased region" description="Polar residues" evidence="1">
    <location>
        <begin position="60"/>
        <end position="69"/>
    </location>
</feature>
<dbReference type="Proteomes" id="UP000235392">
    <property type="component" value="Unassembled WGS sequence"/>
</dbReference>
<evidence type="ECO:0000313" key="3">
    <source>
        <dbReference type="Proteomes" id="UP000235392"/>
    </source>
</evidence>
<sequence>MGGLDRTPPRGSGASASLVPAPPRNGVYYGPKELERMTAEQRAYVTAHPNFWIQQEPKGESSNGNNTFEAASVLNPGADGAGGKKPDNKSAGGGKYSQEANATADKIKKLRMGQDNMEVDDTGDAVKQEPADDQNAERQRRPSCVPHLETDIGKVFCGWSYLNCPYFKGDVGCDVKRKAYANYEDSCALETDPLSWEEFVAWIEDLNPITLSKQVVSDSYDVRLQVGRARAQIRCPDPARVERWAGPGGVKLSQSSAQPTARKAIFGLGSGRPTGS</sequence>
<evidence type="ECO:0000256" key="1">
    <source>
        <dbReference type="SAM" id="MobiDB-lite"/>
    </source>
</evidence>
<proteinExistence type="predicted"/>
<feature type="region of interest" description="Disordered" evidence="1">
    <location>
        <begin position="1"/>
        <end position="30"/>
    </location>
</feature>
<feature type="compositionally biased region" description="Basic and acidic residues" evidence="1">
    <location>
        <begin position="124"/>
        <end position="140"/>
    </location>
</feature>
<comment type="caution">
    <text evidence="2">The sequence shown here is derived from an EMBL/GenBank/DDBJ whole genome shotgun (WGS) entry which is preliminary data.</text>
</comment>
<name>A0A2N5TYX0_9BASI</name>
<feature type="region of interest" description="Disordered" evidence="1">
    <location>
        <begin position="118"/>
        <end position="142"/>
    </location>
</feature>
<gene>
    <name evidence="2" type="ORF">PCASD_15137</name>
</gene>
<dbReference type="AlphaFoldDB" id="A0A2N5TYX0"/>
<evidence type="ECO:0000313" key="2">
    <source>
        <dbReference type="EMBL" id="PLW30664.1"/>
    </source>
</evidence>
<accession>A0A2N5TYX0</accession>
<organism evidence="2 3">
    <name type="scientific">Puccinia coronata f. sp. avenae</name>
    <dbReference type="NCBI Taxonomy" id="200324"/>
    <lineage>
        <taxon>Eukaryota</taxon>
        <taxon>Fungi</taxon>
        <taxon>Dikarya</taxon>
        <taxon>Basidiomycota</taxon>
        <taxon>Pucciniomycotina</taxon>
        <taxon>Pucciniomycetes</taxon>
        <taxon>Pucciniales</taxon>
        <taxon>Pucciniaceae</taxon>
        <taxon>Puccinia</taxon>
    </lineage>
</organism>